<comment type="caution">
    <text evidence="1">The sequence shown here is derived from an EMBL/GenBank/DDBJ whole genome shotgun (WGS) entry which is preliminary data.</text>
</comment>
<accession>A0A0P7GZD8</accession>
<gene>
    <name evidence="1" type="ORF">SY89_01733</name>
</gene>
<dbReference type="STRING" id="699431.SY89_01733"/>
<organism evidence="1 2">
    <name type="scientific">Halolamina pelagica</name>
    <dbReference type="NCBI Taxonomy" id="699431"/>
    <lineage>
        <taxon>Archaea</taxon>
        <taxon>Methanobacteriati</taxon>
        <taxon>Methanobacteriota</taxon>
        <taxon>Stenosarchaea group</taxon>
        <taxon>Halobacteria</taxon>
        <taxon>Halobacteriales</taxon>
        <taxon>Haloferacaceae</taxon>
    </lineage>
</organism>
<protein>
    <submittedName>
        <fullName evidence="1">Uncharacterized protein</fullName>
    </submittedName>
</protein>
<dbReference type="EMBL" id="LGUC01000001">
    <property type="protein sequence ID" value="KPN30991.1"/>
    <property type="molecule type" value="Genomic_DNA"/>
</dbReference>
<name>A0A0P7GZD8_9EURY</name>
<dbReference type="Proteomes" id="UP000050535">
    <property type="component" value="Unassembled WGS sequence"/>
</dbReference>
<dbReference type="AlphaFoldDB" id="A0A0P7GZD8"/>
<sequence length="36" mass="3899">MSTKAKLLLVLAFVTLVYFLVGGEAEPVEVEVESES</sequence>
<keyword evidence="2" id="KW-1185">Reference proteome</keyword>
<evidence type="ECO:0000313" key="1">
    <source>
        <dbReference type="EMBL" id="KPN30991.1"/>
    </source>
</evidence>
<proteinExistence type="predicted"/>
<reference evidence="2" key="1">
    <citation type="submission" date="2013-11" db="EMBL/GenBank/DDBJ databases">
        <authorList>
            <person name="Hoang H.T."/>
            <person name="Killian M.L."/>
            <person name="Madson D.M."/>
            <person name="Arruda P.H.E."/>
            <person name="Sun D."/>
            <person name="Schwartz K.J."/>
            <person name="Yoon K."/>
        </authorList>
    </citation>
    <scope>NUCLEOTIDE SEQUENCE [LARGE SCALE GENOMIC DNA]</scope>
    <source>
        <strain evidence="2">CDK2</strain>
    </source>
</reference>
<evidence type="ECO:0000313" key="2">
    <source>
        <dbReference type="Proteomes" id="UP000050535"/>
    </source>
</evidence>